<dbReference type="Proteomes" id="UP000217065">
    <property type="component" value="Unassembled WGS sequence"/>
</dbReference>
<evidence type="ECO:0000256" key="2">
    <source>
        <dbReference type="ARBA" id="ARBA00023125"/>
    </source>
</evidence>
<dbReference type="PRINTS" id="PR00778">
    <property type="entry name" value="HTHARSR"/>
</dbReference>
<feature type="domain" description="HTH arsR-type" evidence="4">
    <location>
        <begin position="259"/>
        <end position="347"/>
    </location>
</feature>
<dbReference type="AlphaFoldDB" id="A0A264W020"/>
<keyword evidence="2" id="KW-0238">DNA-binding</keyword>
<dbReference type="PROSITE" id="PS50987">
    <property type="entry name" value="HTH_ARSR_2"/>
    <property type="match status" value="1"/>
</dbReference>
<dbReference type="InterPro" id="IPR036388">
    <property type="entry name" value="WH-like_DNA-bd_sf"/>
</dbReference>
<keyword evidence="3" id="KW-0804">Transcription</keyword>
<accession>A0A264W020</accession>
<comment type="caution">
    <text evidence="5">The sequence shown here is derived from an EMBL/GenBank/DDBJ whole genome shotgun (WGS) entry which is preliminary data.</text>
</comment>
<dbReference type="GO" id="GO:0003677">
    <property type="term" value="F:DNA binding"/>
    <property type="evidence" value="ECO:0007669"/>
    <property type="project" value="UniProtKB-KW"/>
</dbReference>
<keyword evidence="1" id="KW-0805">Transcription regulation</keyword>
<name>A0A264W020_9BACL</name>
<evidence type="ECO:0000256" key="3">
    <source>
        <dbReference type="ARBA" id="ARBA00023163"/>
    </source>
</evidence>
<dbReference type="InterPro" id="IPR051081">
    <property type="entry name" value="HTH_MetalResp_TranReg"/>
</dbReference>
<dbReference type="PANTHER" id="PTHR33154:SF18">
    <property type="entry name" value="ARSENICAL RESISTANCE OPERON REPRESSOR"/>
    <property type="match status" value="1"/>
</dbReference>
<dbReference type="RefSeq" id="WP_094944616.1">
    <property type="nucleotide sequence ID" value="NZ_NOKQ01000342.1"/>
</dbReference>
<sequence length="347" mass="40891">MEILQTTGRKRQTYKIQLEQSLLWEAALGIAAITNSRLINTLELKESYWSNIREIATEELIKELHYVENHNTWKAILQILHQDRFEKLEEFEEFVEQTGEVNLRFICIPFLGEDMQDIRWKAAKGNLEAVNFLMDYTDDNPFFPEYISFISRVDRAVLKNHLKVVMKLWFKEVLDTQRGQVSQILELDYTTKNEYLKKMESEEFVQWATGGISYLPEPSIHTVLLIPQFCYRPWNIVGDIEGAKVFYYPVSSQSVHPEDRYLPDQITVLKYKALGDEVRLKIVKLLYEEDRTLQELKDRLDIGKSTIHHHLKILRSAKLVVVRESKYSLQEELIRGMAREVEAYLGR</sequence>
<proteinExistence type="predicted"/>
<dbReference type="SUPFAM" id="SSF46785">
    <property type="entry name" value="Winged helix' DNA-binding domain"/>
    <property type="match status" value="1"/>
</dbReference>
<dbReference type="OrthoDB" id="2646147at2"/>
<evidence type="ECO:0000259" key="4">
    <source>
        <dbReference type="PROSITE" id="PS50987"/>
    </source>
</evidence>
<dbReference type="Gene3D" id="1.10.10.10">
    <property type="entry name" value="Winged helix-like DNA-binding domain superfamily/Winged helix DNA-binding domain"/>
    <property type="match status" value="1"/>
</dbReference>
<dbReference type="Pfam" id="PF12840">
    <property type="entry name" value="HTH_20"/>
    <property type="match status" value="1"/>
</dbReference>
<organism evidence="5 6">
    <name type="scientific">Tetzosporium hominis</name>
    <dbReference type="NCBI Taxonomy" id="2020506"/>
    <lineage>
        <taxon>Bacteria</taxon>
        <taxon>Bacillati</taxon>
        <taxon>Bacillota</taxon>
        <taxon>Bacilli</taxon>
        <taxon>Bacillales</taxon>
        <taxon>Caryophanaceae</taxon>
        <taxon>Tetzosporium</taxon>
    </lineage>
</organism>
<evidence type="ECO:0000313" key="6">
    <source>
        <dbReference type="Proteomes" id="UP000217065"/>
    </source>
</evidence>
<dbReference type="SMART" id="SM00418">
    <property type="entry name" value="HTH_ARSR"/>
    <property type="match status" value="1"/>
</dbReference>
<protein>
    <submittedName>
        <fullName evidence="5">Transcriptional regulator</fullName>
    </submittedName>
</protein>
<dbReference type="InterPro" id="IPR036390">
    <property type="entry name" value="WH_DNA-bd_sf"/>
</dbReference>
<evidence type="ECO:0000313" key="5">
    <source>
        <dbReference type="EMBL" id="OZS76922.1"/>
    </source>
</evidence>
<dbReference type="InterPro" id="IPR001845">
    <property type="entry name" value="HTH_ArsR_DNA-bd_dom"/>
</dbReference>
<keyword evidence="6" id="KW-1185">Reference proteome</keyword>
<dbReference type="PANTHER" id="PTHR33154">
    <property type="entry name" value="TRANSCRIPTIONAL REGULATOR, ARSR FAMILY"/>
    <property type="match status" value="1"/>
</dbReference>
<dbReference type="GO" id="GO:0003700">
    <property type="term" value="F:DNA-binding transcription factor activity"/>
    <property type="evidence" value="ECO:0007669"/>
    <property type="project" value="InterPro"/>
</dbReference>
<dbReference type="InterPro" id="IPR011991">
    <property type="entry name" value="ArsR-like_HTH"/>
</dbReference>
<evidence type="ECO:0000256" key="1">
    <source>
        <dbReference type="ARBA" id="ARBA00023015"/>
    </source>
</evidence>
<reference evidence="5 6" key="1">
    <citation type="submission" date="2017-07" db="EMBL/GenBank/DDBJ databases">
        <title>Tetzosporium hominis gen.nov. sp.nov.</title>
        <authorList>
            <person name="Tetz G."/>
            <person name="Tetz V."/>
        </authorList>
    </citation>
    <scope>NUCLEOTIDE SEQUENCE [LARGE SCALE GENOMIC DNA]</scope>
    <source>
        <strain evidence="5 6">VT-49</strain>
    </source>
</reference>
<dbReference type="CDD" id="cd00090">
    <property type="entry name" value="HTH_ARSR"/>
    <property type="match status" value="1"/>
</dbReference>
<gene>
    <name evidence="5" type="ORF">CF394_14635</name>
</gene>
<dbReference type="EMBL" id="NOKQ01000342">
    <property type="protein sequence ID" value="OZS76922.1"/>
    <property type="molecule type" value="Genomic_DNA"/>
</dbReference>